<accession>A0A0F4KUH9</accession>
<evidence type="ECO:0000256" key="1">
    <source>
        <dbReference type="SAM" id="MobiDB-lite"/>
    </source>
</evidence>
<protein>
    <submittedName>
        <fullName evidence="3">Uncharacterized protein</fullName>
    </submittedName>
</protein>
<comment type="caution">
    <text evidence="3">The sequence shown here is derived from an EMBL/GenBank/DDBJ whole genome shotgun (WGS) entry which is preliminary data.</text>
</comment>
<dbReference type="EMBL" id="JWMF01000007">
    <property type="protein sequence ID" value="KJY50050.1"/>
    <property type="molecule type" value="Genomic_DNA"/>
</dbReference>
<evidence type="ECO:0000313" key="4">
    <source>
        <dbReference type="Proteomes" id="UP000033567"/>
    </source>
</evidence>
<evidence type="ECO:0000256" key="2">
    <source>
        <dbReference type="SAM" id="Phobius"/>
    </source>
</evidence>
<organism evidence="3 4">
    <name type="scientific">Bifidobacterium mellis</name>
    <dbReference type="NCBI Taxonomy" id="1293823"/>
    <lineage>
        <taxon>Bacteria</taxon>
        <taxon>Bacillati</taxon>
        <taxon>Actinomycetota</taxon>
        <taxon>Actinomycetes</taxon>
        <taxon>Bifidobacteriales</taxon>
        <taxon>Bifidobacteriaceae</taxon>
        <taxon>Bifidobacterium</taxon>
    </lineage>
</organism>
<reference evidence="3 4" key="1">
    <citation type="submission" date="2014-12" db="EMBL/GenBank/DDBJ databases">
        <title>Comparative genomics of the lactic acid bacteria isolated from the honey bee gut.</title>
        <authorList>
            <person name="Ellegaard K.M."/>
            <person name="Tamarit D."/>
            <person name="Javelind E."/>
            <person name="Olofsson T."/>
            <person name="Andersson S.G."/>
            <person name="Vasquez A."/>
        </authorList>
    </citation>
    <scope>NUCLEOTIDE SEQUENCE [LARGE SCALE GENOMIC DNA]</scope>
    <source>
        <strain evidence="3 4">Bin7</strain>
    </source>
</reference>
<keyword evidence="2" id="KW-0812">Transmembrane</keyword>
<evidence type="ECO:0000313" key="3">
    <source>
        <dbReference type="EMBL" id="KJY50050.1"/>
    </source>
</evidence>
<keyword evidence="2" id="KW-0472">Membrane</keyword>
<proteinExistence type="predicted"/>
<sequence>MPGWIWILLVIFMLAMLIGGAVYAIRHAMAASRSIGRVSDDLNRHMPQPPAAGQSQATDRTKGPAFALPLSQSTERYSQAHALVLERKEQRRRNHGRIWRRWKQFNR</sequence>
<dbReference type="PATRIC" id="fig|1684.5.peg.774"/>
<name>A0A0F4KUH9_9BIFI</name>
<keyword evidence="2" id="KW-1133">Transmembrane helix</keyword>
<dbReference type="Proteomes" id="UP000033567">
    <property type="component" value="Unassembled WGS sequence"/>
</dbReference>
<keyword evidence="4" id="KW-1185">Reference proteome</keyword>
<feature type="transmembrane region" description="Helical" evidence="2">
    <location>
        <begin position="6"/>
        <end position="25"/>
    </location>
</feature>
<feature type="region of interest" description="Disordered" evidence="1">
    <location>
        <begin position="40"/>
        <end position="64"/>
    </location>
</feature>
<gene>
    <name evidence="3" type="ORF">JF70_07330</name>
</gene>
<dbReference type="AlphaFoldDB" id="A0A0F4KUH9"/>
<dbReference type="RefSeq" id="WP_045935335.1">
    <property type="nucleotide sequence ID" value="NZ_KQ033885.1"/>
</dbReference>